<comment type="caution">
    <text evidence="2">The sequence shown here is derived from an EMBL/GenBank/DDBJ whole genome shotgun (WGS) entry which is preliminary data.</text>
</comment>
<dbReference type="STRING" id="1123756.MGEO_09620"/>
<organism evidence="2 3">
    <name type="scientific">Marivita geojedonensis</name>
    <dbReference type="NCBI Taxonomy" id="1123756"/>
    <lineage>
        <taxon>Bacteria</taxon>
        <taxon>Pseudomonadati</taxon>
        <taxon>Pseudomonadota</taxon>
        <taxon>Alphaproteobacteria</taxon>
        <taxon>Rhodobacterales</taxon>
        <taxon>Roseobacteraceae</taxon>
        <taxon>Marivita</taxon>
    </lineage>
</organism>
<evidence type="ECO:0000256" key="1">
    <source>
        <dbReference type="SAM" id="Phobius"/>
    </source>
</evidence>
<reference evidence="2 3" key="1">
    <citation type="submission" date="2014-03" db="EMBL/GenBank/DDBJ databases">
        <title>The draft genome sequence of Marivita geojedonensis KCTC 23882.</title>
        <authorList>
            <person name="Lai Q."/>
            <person name="Shao Z."/>
        </authorList>
    </citation>
    <scope>NUCLEOTIDE SEQUENCE [LARGE SCALE GENOMIC DNA]</scope>
    <source>
        <strain evidence="2 3">DPG-138</strain>
    </source>
</reference>
<dbReference type="RefSeq" id="WP_085636547.1">
    <property type="nucleotide sequence ID" value="NZ_JFKC01000007.1"/>
</dbReference>
<dbReference type="EMBL" id="JFKC01000007">
    <property type="protein sequence ID" value="OSQ50982.1"/>
    <property type="molecule type" value="Genomic_DNA"/>
</dbReference>
<gene>
    <name evidence="2" type="ORF">MGEO_09620</name>
</gene>
<dbReference type="OrthoDB" id="7851333at2"/>
<dbReference type="AlphaFoldDB" id="A0A1X4NL18"/>
<dbReference type="Proteomes" id="UP000193926">
    <property type="component" value="Unassembled WGS sequence"/>
</dbReference>
<evidence type="ECO:0000313" key="3">
    <source>
        <dbReference type="Proteomes" id="UP000193926"/>
    </source>
</evidence>
<keyword evidence="1" id="KW-0812">Transmembrane</keyword>
<keyword evidence="3" id="KW-1185">Reference proteome</keyword>
<name>A0A1X4NL18_9RHOB</name>
<feature type="transmembrane region" description="Helical" evidence="1">
    <location>
        <begin position="39"/>
        <end position="59"/>
    </location>
</feature>
<feature type="transmembrane region" description="Helical" evidence="1">
    <location>
        <begin position="12"/>
        <end position="33"/>
    </location>
</feature>
<keyword evidence="1" id="KW-1133">Transmembrane helix</keyword>
<protein>
    <submittedName>
        <fullName evidence="2">Uncharacterized protein</fullName>
    </submittedName>
</protein>
<sequence length="176" mass="19042">MSFIRPEVRAAILRWREALIGAAILLLGLYWSIWVTPGLLTWIGYLALFLGAALFFAGLQRGRARMGGGGPGVVQVVERRIGYFGPLNGGVVDLDAVTSLSLDPTDHPRHWVITHDGGPALHIPVNAEGADVLFDAFASLPGLSPGRVASTLKHDGTAPIVLWRRPDLQKRIQSLH</sequence>
<accession>A0A1X4NL18</accession>
<keyword evidence="1" id="KW-0472">Membrane</keyword>
<evidence type="ECO:0000313" key="2">
    <source>
        <dbReference type="EMBL" id="OSQ50982.1"/>
    </source>
</evidence>
<proteinExistence type="predicted"/>